<dbReference type="AlphaFoldDB" id="A0A3N0CS00"/>
<gene>
    <name evidence="1" type="ORF">EFK50_01020</name>
</gene>
<evidence type="ECO:0008006" key="3">
    <source>
        <dbReference type="Google" id="ProtNLM"/>
    </source>
</evidence>
<proteinExistence type="predicted"/>
<organism evidence="1 2">
    <name type="scientific">Nocardioides marmoriginsengisoli</name>
    <dbReference type="NCBI Taxonomy" id="661483"/>
    <lineage>
        <taxon>Bacteria</taxon>
        <taxon>Bacillati</taxon>
        <taxon>Actinomycetota</taxon>
        <taxon>Actinomycetes</taxon>
        <taxon>Propionibacteriales</taxon>
        <taxon>Nocardioidaceae</taxon>
        <taxon>Nocardioides</taxon>
    </lineage>
</organism>
<dbReference type="Proteomes" id="UP000267128">
    <property type="component" value="Unassembled WGS sequence"/>
</dbReference>
<comment type="caution">
    <text evidence="1">The sequence shown here is derived from an EMBL/GenBank/DDBJ whole genome shotgun (WGS) entry which is preliminary data.</text>
</comment>
<keyword evidence="2" id="KW-1185">Reference proteome</keyword>
<evidence type="ECO:0000313" key="2">
    <source>
        <dbReference type="Proteomes" id="UP000267128"/>
    </source>
</evidence>
<protein>
    <recommendedName>
        <fullName evidence="3">Phage tail tape measure protein</fullName>
    </recommendedName>
</protein>
<dbReference type="EMBL" id="RJSE01000001">
    <property type="protein sequence ID" value="RNL66238.1"/>
    <property type="molecule type" value="Genomic_DNA"/>
</dbReference>
<reference evidence="1 2" key="1">
    <citation type="submission" date="2018-11" db="EMBL/GenBank/DDBJ databases">
        <authorList>
            <person name="Li F."/>
        </authorList>
    </citation>
    <scope>NUCLEOTIDE SEQUENCE [LARGE SCALE GENOMIC DNA]</scope>
    <source>
        <strain evidence="1 2">Gsoil 097</strain>
    </source>
</reference>
<accession>A0A3N0CS00</accession>
<name>A0A3N0CS00_9ACTN</name>
<evidence type="ECO:0000313" key="1">
    <source>
        <dbReference type="EMBL" id="RNL66238.1"/>
    </source>
</evidence>
<sequence>MVLELEDQFTAPIIRAAAATELLNKRLDGLSHEAVQSSKATRDLDRDVDGVGKTSRRTEKDIDRLSGRLRILAEVAAILGPAFVPIGAVAVPAVTGLASALGFAAFGAGTAVLAFQGVGDALKAVNKAALEPTTANLTAAREAMAQISPEARRFVRELRSMVPELKELRDLAATGLFPGLTEGLDGLEGALPRVERIVSAISTELGTIAGDAGQSLGSDRWAPFLDFVAVEGPSALADFATAAGNTAHALAGLGMSTTPLNQDFSRWLIEATADLDRWANGLGQTEGFAEFLAYVEETGPQVADTLGALGDAALQIVEAAAPLGGPVLQGLEAVANVLSAIADSDLGTPIFAGLAALSLYNRALKVTASLQASALGQKYLPEGGFSGSTLKSQIPTMQQFGTVAYRVGQSSKYASDETLKARESVRTFGATAGRSVAPLAGLAVASTGAADKIGLTNTVSLALAGTMAGPWGAALGAGAGFLLDAKASSDSFAASLREIDRAITSGNLDTLQAQLAAANKELDDAQHHDGLGDTLSDIFNGDWRSKATFIPVVGGWISSLGGVETAADRAQEKIDRINTGTNLARANAQADLLAAGFKATAAGIDTASMSVDQFTASLERAYNAINSFDAATSYAAAVDDFTKGLKDNGRTLDINTEKGRANRDGLTRIAKEALELSKTLTGQEKFTFMDQARDDFIKAQIAAGKSRAAAKAFADQVGLVNQAKGVAKIDLNKVAAERKLATFSVALDGFVRKKRTIHVGLNVDKPSGKFDILGNLGESADGTTVPKTGLPYADRHLYLLADGEEVVSNRHGQADRHRGLLKAINDGRLADGGTAGRYPSGLSSYIRDDLDMKFPTTLRQWNKAIAASTKVVEKETSKRQALLDQAQSVRDSISSNYNSDLFGKTDSSVWMSAADRMKAGKGDVFSTLTGDIGSLRSLESAIDQLTAKGLDSDALAYLLSEGSLQDVQNFATGPKADVARYESLYNQRDRLTTSVGNAGAAAAFGPALATSKAQLATLNRLDRSMQRVGNLLEKNPNATGAAIARAINGVGPKRPKGKR</sequence>